<dbReference type="InterPro" id="IPR016186">
    <property type="entry name" value="C-type_lectin-like/link_sf"/>
</dbReference>
<dbReference type="CDD" id="cd00037">
    <property type="entry name" value="CLECT"/>
    <property type="match status" value="1"/>
</dbReference>
<dbReference type="RefSeq" id="XP_031132535.1">
    <property type="nucleotide sequence ID" value="XM_031276675.2"/>
</dbReference>
<dbReference type="KEGG" id="sluc:116034125"/>
<dbReference type="AlphaFoldDB" id="A0A8D0AFU2"/>
<dbReference type="InterPro" id="IPR016187">
    <property type="entry name" value="CTDL_fold"/>
</dbReference>
<name>A0A8D0AFU2_SANLU</name>
<feature type="signal peptide" evidence="1">
    <location>
        <begin position="1"/>
        <end position="23"/>
    </location>
</feature>
<feature type="chain" id="PRO_5034660231" description="C-type lectin domain-containing protein" evidence="1">
    <location>
        <begin position="24"/>
        <end position="164"/>
    </location>
</feature>
<proteinExistence type="predicted"/>
<dbReference type="Gene3D" id="3.10.100.10">
    <property type="entry name" value="Mannose-Binding Protein A, subunit A"/>
    <property type="match status" value="1"/>
</dbReference>
<dbReference type="GeneID" id="116034125"/>
<evidence type="ECO:0000256" key="1">
    <source>
        <dbReference type="SAM" id="SignalP"/>
    </source>
</evidence>
<reference evidence="3" key="1">
    <citation type="submission" date="2025-08" db="UniProtKB">
        <authorList>
            <consortium name="Ensembl"/>
        </authorList>
    </citation>
    <scope>IDENTIFICATION</scope>
</reference>
<feature type="domain" description="C-type lectin" evidence="2">
    <location>
        <begin position="43"/>
        <end position="161"/>
    </location>
</feature>
<sequence length="164" mass="18451">MESGLHFMVVLCLTSGLWTGANAENKTASDDWPKLCPPGWTESDQKCYIFHSSKMDWADAERFCTSIGGNLASLQTTEEYESIREVIQLVTGTDTNIWVGGYDATKDGVWLWSDGSKFDFKGWGKVEPNGRAKENCMEINFNEQDYVNDTICSLKKSFFCSKPL</sequence>
<dbReference type="Pfam" id="PF00059">
    <property type="entry name" value="Lectin_C"/>
    <property type="match status" value="1"/>
</dbReference>
<gene>
    <name evidence="3" type="primary">LOC116034125</name>
</gene>
<dbReference type="PANTHER" id="PTHR22803">
    <property type="entry name" value="MANNOSE, PHOSPHOLIPASE, LECTIN RECEPTOR RELATED"/>
    <property type="match status" value="1"/>
</dbReference>
<organism evidence="3 4">
    <name type="scientific">Sander lucioperca</name>
    <name type="common">Pike-perch</name>
    <name type="synonym">Perca lucioperca</name>
    <dbReference type="NCBI Taxonomy" id="283035"/>
    <lineage>
        <taxon>Eukaryota</taxon>
        <taxon>Metazoa</taxon>
        <taxon>Chordata</taxon>
        <taxon>Craniata</taxon>
        <taxon>Vertebrata</taxon>
        <taxon>Euteleostomi</taxon>
        <taxon>Actinopterygii</taxon>
        <taxon>Neopterygii</taxon>
        <taxon>Teleostei</taxon>
        <taxon>Neoteleostei</taxon>
        <taxon>Acanthomorphata</taxon>
        <taxon>Eupercaria</taxon>
        <taxon>Perciformes</taxon>
        <taxon>Percoidei</taxon>
        <taxon>Percidae</taxon>
        <taxon>Luciopercinae</taxon>
        <taxon>Sander</taxon>
    </lineage>
</organism>
<protein>
    <recommendedName>
        <fullName evidence="2">C-type lectin domain-containing protein</fullName>
    </recommendedName>
</protein>
<dbReference type="InterPro" id="IPR050111">
    <property type="entry name" value="C-type_lectin/snaclec_domain"/>
</dbReference>
<keyword evidence="1" id="KW-0732">Signal</keyword>
<accession>A0A8D0AFU2</accession>
<evidence type="ECO:0000259" key="2">
    <source>
        <dbReference type="PROSITE" id="PS50041"/>
    </source>
</evidence>
<keyword evidence="4" id="KW-1185">Reference proteome</keyword>
<evidence type="ECO:0000313" key="4">
    <source>
        <dbReference type="Proteomes" id="UP000694568"/>
    </source>
</evidence>
<dbReference type="Ensembl" id="ENSSLUT00000054883.1">
    <property type="protein sequence ID" value="ENSSLUP00000053319.1"/>
    <property type="gene ID" value="ENSSLUG00000023120.1"/>
</dbReference>
<dbReference type="Proteomes" id="UP000694568">
    <property type="component" value="Unplaced"/>
</dbReference>
<dbReference type="InterPro" id="IPR001304">
    <property type="entry name" value="C-type_lectin-like"/>
</dbReference>
<reference evidence="3" key="2">
    <citation type="submission" date="2025-09" db="UniProtKB">
        <authorList>
            <consortium name="Ensembl"/>
        </authorList>
    </citation>
    <scope>IDENTIFICATION</scope>
</reference>
<evidence type="ECO:0000313" key="3">
    <source>
        <dbReference type="Ensembl" id="ENSSLUP00000053319.1"/>
    </source>
</evidence>
<dbReference type="GeneTree" id="ENSGT00940000164599"/>
<dbReference type="OrthoDB" id="441660at2759"/>
<dbReference type="SMART" id="SM00034">
    <property type="entry name" value="CLECT"/>
    <property type="match status" value="1"/>
</dbReference>
<dbReference type="PROSITE" id="PS50041">
    <property type="entry name" value="C_TYPE_LECTIN_2"/>
    <property type="match status" value="1"/>
</dbReference>
<dbReference type="SUPFAM" id="SSF56436">
    <property type="entry name" value="C-type lectin-like"/>
    <property type="match status" value="1"/>
</dbReference>